<sequence>MKIYVDTADLNEIKLLEENLPLAGVTMNPSITAKSGIALSVLIPQIRAMLGKDRMIFAQVIASDCAGMVEEACRLSAMDENIVIKIPVTSEGLKAIKKLKSHQVRTLGTAVYTTTQGLLAALAGAEFVAPYFNRIEALSGNGLETVSALVKILALHAPHCKVFGASYKNNQQFLDCLLAGCECITLPTDLAKNLLQNPAVDAAVAQFQSDWQSAYGSLAIK</sequence>
<evidence type="ECO:0000313" key="6">
    <source>
        <dbReference type="EMBL" id="AEX07198.1"/>
    </source>
</evidence>
<dbReference type="SUPFAM" id="SSF51569">
    <property type="entry name" value="Aldolase"/>
    <property type="match status" value="1"/>
</dbReference>
<dbReference type="InterPro" id="IPR001585">
    <property type="entry name" value="TAL/FSA"/>
</dbReference>
<evidence type="ECO:0000256" key="5">
    <source>
        <dbReference type="ARBA" id="ARBA00048809"/>
    </source>
</evidence>
<gene>
    <name evidence="6" type="ordered locus">KOX_27460</name>
</gene>
<dbReference type="InterPro" id="IPR018225">
    <property type="entry name" value="Transaldolase_AS"/>
</dbReference>
<comment type="catalytic activity">
    <reaction evidence="5">
        <text>beta-D-fructose 6-phosphate = dihydroxyacetone + D-glyceraldehyde 3-phosphate</text>
        <dbReference type="Rhea" id="RHEA:28002"/>
        <dbReference type="ChEBI" id="CHEBI:16016"/>
        <dbReference type="ChEBI" id="CHEBI:57634"/>
        <dbReference type="ChEBI" id="CHEBI:59776"/>
    </reaction>
</comment>
<dbReference type="PATRIC" id="fig|1006551.4.peg.5516"/>
<protein>
    <submittedName>
        <fullName evidence="6">Fructose-6-phosphate aldolase</fullName>
    </submittedName>
</protein>
<comment type="similarity">
    <text evidence="2">Belongs to the transaldolase family. Type 3A subfamily.</text>
</comment>
<keyword evidence="4" id="KW-0704">Schiff base</keyword>
<dbReference type="AlphaFoldDB" id="A0A0H3HI56"/>
<dbReference type="FunFam" id="3.20.20.70:FF:000018">
    <property type="entry name" value="Probable transaldolase"/>
    <property type="match status" value="1"/>
</dbReference>
<dbReference type="InterPro" id="IPR033919">
    <property type="entry name" value="TSA/FSA_arc/bac"/>
</dbReference>
<dbReference type="GO" id="GO:0042182">
    <property type="term" value="P:ketone catabolic process"/>
    <property type="evidence" value="ECO:0007669"/>
    <property type="project" value="UniProtKB-ARBA"/>
</dbReference>
<accession>A0A0H3HI56</accession>
<dbReference type="Pfam" id="PF00923">
    <property type="entry name" value="TAL_FSA"/>
    <property type="match status" value="1"/>
</dbReference>
<dbReference type="EMBL" id="CP003218">
    <property type="protein sequence ID" value="AEX07198.1"/>
    <property type="molecule type" value="Genomic_DNA"/>
</dbReference>
<dbReference type="Proteomes" id="UP000007843">
    <property type="component" value="Chromosome"/>
</dbReference>
<dbReference type="GO" id="GO:0005975">
    <property type="term" value="P:carbohydrate metabolic process"/>
    <property type="evidence" value="ECO:0007669"/>
    <property type="project" value="InterPro"/>
</dbReference>
<dbReference type="GO" id="GO:0005737">
    <property type="term" value="C:cytoplasm"/>
    <property type="evidence" value="ECO:0007669"/>
    <property type="project" value="UniProtKB-SubCell"/>
</dbReference>
<evidence type="ECO:0000256" key="2">
    <source>
        <dbReference type="ARBA" id="ARBA00005763"/>
    </source>
</evidence>
<dbReference type="PANTHER" id="PTHR10683:SF40">
    <property type="entry name" value="FRUCTOSE-6-PHOSPHATE ALDOLASE 1-RELATED"/>
    <property type="match status" value="1"/>
</dbReference>
<organism evidence="6 7">
    <name type="scientific">Klebsiella michiganensis (strain ATCC 8724 / DSM 4798 / JCM 20051 / NBRC 3318 / NRRL B-199 / KCTC 1686 / BUCSAV 143 / CCM 1901)</name>
    <dbReference type="NCBI Taxonomy" id="1006551"/>
    <lineage>
        <taxon>Bacteria</taxon>
        <taxon>Pseudomonadati</taxon>
        <taxon>Pseudomonadota</taxon>
        <taxon>Gammaproteobacteria</taxon>
        <taxon>Enterobacterales</taxon>
        <taxon>Enterobacteriaceae</taxon>
        <taxon>Klebsiella/Raoultella group</taxon>
        <taxon>Klebsiella</taxon>
    </lineage>
</organism>
<dbReference type="GO" id="GO:0097023">
    <property type="term" value="F:fructose 6-phosphate aldolase activity"/>
    <property type="evidence" value="ECO:0007669"/>
    <property type="project" value="RHEA"/>
</dbReference>
<dbReference type="RefSeq" id="WP_014230388.1">
    <property type="nucleotide sequence ID" value="NC_016612.1"/>
</dbReference>
<dbReference type="CDD" id="cd00956">
    <property type="entry name" value="Transaldolase_FSA"/>
    <property type="match status" value="1"/>
</dbReference>
<evidence type="ECO:0000256" key="3">
    <source>
        <dbReference type="ARBA" id="ARBA00022490"/>
    </source>
</evidence>
<dbReference type="PANTHER" id="PTHR10683">
    <property type="entry name" value="TRANSALDOLASE"/>
    <property type="match status" value="1"/>
</dbReference>
<dbReference type="Gene3D" id="3.20.20.70">
    <property type="entry name" value="Aldolase class I"/>
    <property type="match status" value="1"/>
</dbReference>
<comment type="subcellular location">
    <subcellularLocation>
        <location evidence="1">Cytoplasm</location>
    </subcellularLocation>
</comment>
<dbReference type="KEGG" id="kox:KOX_27460"/>
<keyword evidence="3" id="KW-0963">Cytoplasm</keyword>
<evidence type="ECO:0000256" key="4">
    <source>
        <dbReference type="ARBA" id="ARBA00023270"/>
    </source>
</evidence>
<reference evidence="6 7" key="1">
    <citation type="journal article" date="2012" name="J. Bacteriol.">
        <title>Complete genome sequence of Klebsiella oxytoca KCTC 1686, used in production of 2,3-butanediol.</title>
        <authorList>
            <person name="Shin S.H."/>
            <person name="Kim S."/>
            <person name="Kim J.Y."/>
            <person name="Lee S."/>
            <person name="Um Y."/>
            <person name="Oh M.K."/>
            <person name="Kim Y.R."/>
            <person name="Lee J."/>
            <person name="Yang K.S."/>
        </authorList>
    </citation>
    <scope>NUCLEOTIDE SEQUENCE [LARGE SCALE GENOMIC DNA]</scope>
    <source>
        <strain evidence="7">ATCC 8724 / DSM 4798 / JCM 20051 / NBRC 3318 / NRRL B-199 / KCTC 1686</strain>
    </source>
</reference>
<dbReference type="PROSITE" id="PS00958">
    <property type="entry name" value="TRANSALDOLASE_2"/>
    <property type="match status" value="1"/>
</dbReference>
<dbReference type="InterPro" id="IPR013785">
    <property type="entry name" value="Aldolase_TIM"/>
</dbReference>
<dbReference type="HOGENOM" id="CLU_079764_2_0_6"/>
<evidence type="ECO:0000256" key="1">
    <source>
        <dbReference type="ARBA" id="ARBA00004496"/>
    </source>
</evidence>
<name>A0A0H3HI56_KLEM8</name>
<evidence type="ECO:0000313" key="7">
    <source>
        <dbReference type="Proteomes" id="UP000007843"/>
    </source>
</evidence>
<proteinExistence type="inferred from homology"/>